<dbReference type="SMART" id="SM00184">
    <property type="entry name" value="RING"/>
    <property type="match status" value="1"/>
</dbReference>
<dbReference type="OrthoDB" id="8062037at2759"/>
<dbReference type="PROSITE" id="PS50089">
    <property type="entry name" value="ZF_RING_2"/>
    <property type="match status" value="1"/>
</dbReference>
<evidence type="ECO:0000256" key="4">
    <source>
        <dbReference type="ARBA" id="ARBA00012483"/>
    </source>
</evidence>
<keyword evidence="5" id="KW-0808">Transferase</keyword>
<evidence type="ECO:0000256" key="13">
    <source>
        <dbReference type="PROSITE-ProRule" id="PRU00175"/>
    </source>
</evidence>
<dbReference type="GO" id="GO:0016020">
    <property type="term" value="C:membrane"/>
    <property type="evidence" value="ECO:0007669"/>
    <property type="project" value="UniProtKB-SubCell"/>
</dbReference>
<feature type="compositionally biased region" description="Low complexity" evidence="14">
    <location>
        <begin position="64"/>
        <end position="77"/>
    </location>
</feature>
<evidence type="ECO:0000259" key="16">
    <source>
        <dbReference type="PROSITE" id="PS50089"/>
    </source>
</evidence>
<evidence type="ECO:0000256" key="12">
    <source>
        <dbReference type="ARBA" id="ARBA00023136"/>
    </source>
</evidence>
<organism evidence="17 18">
    <name type="scientific">Elaeis guineensis var. tenera</name>
    <name type="common">Oil palm</name>
    <dbReference type="NCBI Taxonomy" id="51953"/>
    <lineage>
        <taxon>Eukaryota</taxon>
        <taxon>Viridiplantae</taxon>
        <taxon>Streptophyta</taxon>
        <taxon>Embryophyta</taxon>
        <taxon>Tracheophyta</taxon>
        <taxon>Spermatophyta</taxon>
        <taxon>Magnoliopsida</taxon>
        <taxon>Liliopsida</taxon>
        <taxon>Arecaceae</taxon>
        <taxon>Arecoideae</taxon>
        <taxon>Cocoseae</taxon>
        <taxon>Elaeidinae</taxon>
        <taxon>Elaeis</taxon>
    </lineage>
</organism>
<evidence type="ECO:0000313" key="17">
    <source>
        <dbReference type="Proteomes" id="UP000504607"/>
    </source>
</evidence>
<dbReference type="PANTHER" id="PTHR45676">
    <property type="entry name" value="RING-H2 FINGER PROTEIN ATL51-RELATED"/>
    <property type="match status" value="1"/>
</dbReference>
<evidence type="ECO:0000256" key="14">
    <source>
        <dbReference type="SAM" id="MobiDB-lite"/>
    </source>
</evidence>
<evidence type="ECO:0000256" key="1">
    <source>
        <dbReference type="ARBA" id="ARBA00000900"/>
    </source>
</evidence>
<evidence type="ECO:0000256" key="2">
    <source>
        <dbReference type="ARBA" id="ARBA00004167"/>
    </source>
</evidence>
<keyword evidence="9" id="KW-0833">Ubl conjugation pathway</keyword>
<dbReference type="EC" id="2.3.2.27" evidence="4"/>
<comment type="subcellular location">
    <subcellularLocation>
        <location evidence="2">Membrane</location>
        <topology evidence="2">Single-pass membrane protein</topology>
    </subcellularLocation>
</comment>
<dbReference type="RefSeq" id="XP_010938492.1">
    <property type="nucleotide sequence ID" value="XM_010940190.1"/>
</dbReference>
<evidence type="ECO:0000256" key="8">
    <source>
        <dbReference type="ARBA" id="ARBA00022771"/>
    </source>
</evidence>
<dbReference type="FunFam" id="3.30.40.10:FF:000187">
    <property type="entry name" value="E3 ubiquitin-protein ligase ATL6"/>
    <property type="match status" value="1"/>
</dbReference>
<evidence type="ECO:0000256" key="11">
    <source>
        <dbReference type="ARBA" id="ARBA00022989"/>
    </source>
</evidence>
<dbReference type="InParanoid" id="A0A6I9S7N4"/>
<dbReference type="InterPro" id="IPR001841">
    <property type="entry name" value="Znf_RING"/>
</dbReference>
<comment type="pathway">
    <text evidence="3">Protein modification; protein ubiquitination.</text>
</comment>
<evidence type="ECO:0000256" key="10">
    <source>
        <dbReference type="ARBA" id="ARBA00022833"/>
    </source>
</evidence>
<keyword evidence="6 15" id="KW-0812">Transmembrane</keyword>
<dbReference type="CDD" id="cd16461">
    <property type="entry name" value="RING-H2_EL5-like"/>
    <property type="match status" value="1"/>
</dbReference>
<name>A0A6I9S7N4_ELAGV</name>
<feature type="region of interest" description="Disordered" evidence="14">
    <location>
        <begin position="60"/>
        <end position="80"/>
    </location>
</feature>
<dbReference type="Gene3D" id="3.30.40.10">
    <property type="entry name" value="Zinc/RING finger domain, C3HC4 (zinc finger)"/>
    <property type="match status" value="1"/>
</dbReference>
<feature type="domain" description="RING-type" evidence="16">
    <location>
        <begin position="109"/>
        <end position="151"/>
    </location>
</feature>
<dbReference type="Proteomes" id="UP000504607">
    <property type="component" value="Chromosome 14"/>
</dbReference>
<evidence type="ECO:0000256" key="5">
    <source>
        <dbReference type="ARBA" id="ARBA00022679"/>
    </source>
</evidence>
<dbReference type="GO" id="GO:0008270">
    <property type="term" value="F:zinc ion binding"/>
    <property type="evidence" value="ECO:0007669"/>
    <property type="project" value="UniProtKB-KW"/>
</dbReference>
<dbReference type="GO" id="GO:0016567">
    <property type="term" value="P:protein ubiquitination"/>
    <property type="evidence" value="ECO:0007669"/>
    <property type="project" value="TreeGrafter"/>
</dbReference>
<keyword evidence="8 13" id="KW-0863">Zinc-finger</keyword>
<keyword evidence="7" id="KW-0479">Metal-binding</keyword>
<dbReference type="InterPro" id="IPR013083">
    <property type="entry name" value="Znf_RING/FYVE/PHD"/>
</dbReference>
<evidence type="ECO:0000256" key="6">
    <source>
        <dbReference type="ARBA" id="ARBA00022692"/>
    </source>
</evidence>
<dbReference type="AlphaFoldDB" id="A0A6I9S7N4"/>
<dbReference type="PANTHER" id="PTHR45676:SF29">
    <property type="entry name" value="OS05G0360400 PROTEIN"/>
    <property type="match status" value="1"/>
</dbReference>
<gene>
    <name evidence="18" type="primary">LOC105057543</name>
</gene>
<dbReference type="SUPFAM" id="SSF57850">
    <property type="entry name" value="RING/U-box"/>
    <property type="match status" value="1"/>
</dbReference>
<evidence type="ECO:0000256" key="9">
    <source>
        <dbReference type="ARBA" id="ARBA00022786"/>
    </source>
</evidence>
<evidence type="ECO:0000256" key="15">
    <source>
        <dbReference type="SAM" id="Phobius"/>
    </source>
</evidence>
<feature type="region of interest" description="Disordered" evidence="14">
    <location>
        <begin position="1"/>
        <end position="22"/>
    </location>
</feature>
<protein>
    <recommendedName>
        <fullName evidence="4">RING-type E3 ubiquitin transferase</fullName>
        <ecNumber evidence="4">2.3.2.27</ecNumber>
    </recommendedName>
</protein>
<keyword evidence="12 15" id="KW-0472">Membrane</keyword>
<proteinExistence type="predicted"/>
<evidence type="ECO:0000256" key="7">
    <source>
        <dbReference type="ARBA" id="ARBA00022723"/>
    </source>
</evidence>
<evidence type="ECO:0000313" key="18">
    <source>
        <dbReference type="RefSeq" id="XP_010938492.1"/>
    </source>
</evidence>
<comment type="catalytic activity">
    <reaction evidence="1">
        <text>S-ubiquitinyl-[E2 ubiquitin-conjugating enzyme]-L-cysteine + [acceptor protein]-L-lysine = [E2 ubiquitin-conjugating enzyme]-L-cysteine + N(6)-ubiquitinyl-[acceptor protein]-L-lysine.</text>
        <dbReference type="EC" id="2.3.2.27"/>
    </reaction>
</comment>
<sequence length="165" mass="18027">MARPCRTLSSPSTGGSPPAKPEAGQSKTLYVLLLVLNILLIALLYFVIWRFFCKKKQRVDDDNNSATTSSSTPNSPNFYSRNGRLDSSAVSSLPIFVYSIGSEVMKTECGVCLMEFEEGETGRLLPRCNHGFHTECVDMWFQSHSTCPLCRASIESGASDSTGAV</sequence>
<dbReference type="Pfam" id="PF13639">
    <property type="entry name" value="zf-RING_2"/>
    <property type="match status" value="1"/>
</dbReference>
<reference evidence="18" key="1">
    <citation type="submission" date="2025-08" db="UniProtKB">
        <authorList>
            <consortium name="RefSeq"/>
        </authorList>
    </citation>
    <scope>IDENTIFICATION</scope>
</reference>
<feature type="transmembrane region" description="Helical" evidence="15">
    <location>
        <begin position="29"/>
        <end position="48"/>
    </location>
</feature>
<evidence type="ECO:0000256" key="3">
    <source>
        <dbReference type="ARBA" id="ARBA00004906"/>
    </source>
</evidence>
<dbReference type="GO" id="GO:0061630">
    <property type="term" value="F:ubiquitin protein ligase activity"/>
    <property type="evidence" value="ECO:0007669"/>
    <property type="project" value="UniProtKB-EC"/>
</dbReference>
<accession>A0A6I9S7N4</accession>
<keyword evidence="11 15" id="KW-1133">Transmembrane helix</keyword>
<keyword evidence="17" id="KW-1185">Reference proteome</keyword>
<keyword evidence="10" id="KW-0862">Zinc</keyword>